<dbReference type="PANTHER" id="PTHR30480">
    <property type="entry name" value="BETA-HEXOSAMINIDASE-RELATED"/>
    <property type="match status" value="1"/>
</dbReference>
<evidence type="ECO:0000256" key="1">
    <source>
        <dbReference type="ARBA" id="ARBA00001231"/>
    </source>
</evidence>
<dbReference type="PROSITE" id="PS00775">
    <property type="entry name" value="GLYCOSYL_HYDROL_F3"/>
    <property type="match status" value="1"/>
</dbReference>
<dbReference type="InterPro" id="IPR036881">
    <property type="entry name" value="Glyco_hydro_3_C_sf"/>
</dbReference>
<dbReference type="InterPro" id="IPR001764">
    <property type="entry name" value="Glyco_hydro_3_N"/>
</dbReference>
<dbReference type="InterPro" id="IPR036962">
    <property type="entry name" value="Glyco_hydro_3_N_sf"/>
</dbReference>
<keyword evidence="4 7" id="KW-0378">Hydrolase</keyword>
<dbReference type="GO" id="GO:0004563">
    <property type="term" value="F:beta-N-acetylhexosaminidase activity"/>
    <property type="evidence" value="ECO:0007669"/>
    <property type="project" value="UniProtKB-EC"/>
</dbReference>
<evidence type="ECO:0000313" key="7">
    <source>
        <dbReference type="EMBL" id="RKE86914.1"/>
    </source>
</evidence>
<protein>
    <recommendedName>
        <fullName evidence="3">beta-N-acetylhexosaminidase</fullName>
        <ecNumber evidence="3">3.2.1.52</ecNumber>
    </recommendedName>
</protein>
<comment type="similarity">
    <text evidence="2">Belongs to the glycosyl hydrolase 3 family.</text>
</comment>
<evidence type="ECO:0000259" key="6">
    <source>
        <dbReference type="Pfam" id="PF00933"/>
    </source>
</evidence>
<dbReference type="PANTHER" id="PTHR30480:SF13">
    <property type="entry name" value="BETA-HEXOSAMINIDASE"/>
    <property type="match status" value="1"/>
</dbReference>
<dbReference type="EMBL" id="RAQH01000006">
    <property type="protein sequence ID" value="RKE86914.1"/>
    <property type="molecule type" value="Genomic_DNA"/>
</dbReference>
<sequence length="599" mass="66508">MELISLWKLSKILDFQNMKRLSLLVITFISQFYFAQYQPKNISNSDIKKANDWVDKTYNSLSQDEKLGQLFIVALYTNKGEDFINQIRNIVVNDKIGGLILMQDDAAREINLVNEFQSKSKVPLMIGMDAEWGLFQRIAKAHKYPWAIALGAIQDKNLIYEMSAKIAEDCKRMGINWDFAPVVDVNTNPNNPIIGNRSFGSDVNNVVNSALAYSNGLQDNRILAAIKHFPGHGDTDTDSHLDLPVVSHNLERLEKTEIAPFKALMNKGVGGVMVAHLYVPALENEKGIPASVSKKIITGLLKEKLGYKGLIITDALNMGAVANKFKAGELDALAFKAGNDIMLFSQDVATGKKLIQKAIDNGEIQQTRVEESVKKILLTKYYLGLNQYNSINPENVNEDLNNASHSALVQKMYANALTLIKDDKKLLPLDCKETYYYVPLEEAPYDTFLNQINTGTTVILKKANEINIIPANSKVIVGFHKDNSTAYRPYKISDASKKVLSDLSKNQSVILDVFGSPYALKDIDISKISTVLVSYENNDDSMKATASGILGQTKISGRLPVLVNDTLKFGIGIDVEAKIQNQTDRKNSSETKNSKAVIE</sequence>
<dbReference type="SUPFAM" id="SSF51445">
    <property type="entry name" value="(Trans)glycosidases"/>
    <property type="match status" value="1"/>
</dbReference>
<dbReference type="InterPro" id="IPR017853">
    <property type="entry name" value="GH"/>
</dbReference>
<accession>A0A420D8M3</accession>
<reference evidence="7 8" key="1">
    <citation type="submission" date="2018-09" db="EMBL/GenBank/DDBJ databases">
        <title>Genomic Encyclopedia of Archaeal and Bacterial Type Strains, Phase II (KMG-II): from individual species to whole genera.</title>
        <authorList>
            <person name="Goeker M."/>
        </authorList>
    </citation>
    <scope>NUCLEOTIDE SEQUENCE [LARGE SCALE GENOMIC DNA]</scope>
    <source>
        <strain evidence="7 8">DSM 27620</strain>
    </source>
</reference>
<evidence type="ECO:0000313" key="8">
    <source>
        <dbReference type="Proteomes" id="UP000285906"/>
    </source>
</evidence>
<comment type="catalytic activity">
    <reaction evidence="1">
        <text>Hydrolysis of terminal non-reducing N-acetyl-D-hexosamine residues in N-acetyl-beta-D-hexosaminides.</text>
        <dbReference type="EC" id="3.2.1.52"/>
    </reaction>
</comment>
<dbReference type="SUPFAM" id="SSF52279">
    <property type="entry name" value="Beta-D-glucan exohydrolase, C-terminal domain"/>
    <property type="match status" value="1"/>
</dbReference>
<dbReference type="Pfam" id="PF00933">
    <property type="entry name" value="Glyco_hydro_3"/>
    <property type="match status" value="1"/>
</dbReference>
<dbReference type="GO" id="GO:0005975">
    <property type="term" value="P:carbohydrate metabolic process"/>
    <property type="evidence" value="ECO:0007669"/>
    <property type="project" value="InterPro"/>
</dbReference>
<feature type="domain" description="Glycoside hydrolase family 3 N-terminal" evidence="6">
    <location>
        <begin position="64"/>
        <end position="377"/>
    </location>
</feature>
<dbReference type="InterPro" id="IPR019800">
    <property type="entry name" value="Glyco_hydro_3_AS"/>
</dbReference>
<proteinExistence type="inferred from homology"/>
<name>A0A420D8M3_9FLAO</name>
<dbReference type="Gene3D" id="3.40.50.1700">
    <property type="entry name" value="Glycoside hydrolase family 3 C-terminal domain"/>
    <property type="match status" value="1"/>
</dbReference>
<dbReference type="InterPro" id="IPR050226">
    <property type="entry name" value="NagZ_Beta-hexosaminidase"/>
</dbReference>
<dbReference type="EC" id="3.2.1.52" evidence="3"/>
<evidence type="ECO:0000256" key="3">
    <source>
        <dbReference type="ARBA" id="ARBA00012663"/>
    </source>
</evidence>
<gene>
    <name evidence="7" type="ORF">BXY58_2329</name>
</gene>
<evidence type="ECO:0000256" key="4">
    <source>
        <dbReference type="ARBA" id="ARBA00022801"/>
    </source>
</evidence>
<comment type="caution">
    <text evidence="7">The sequence shown here is derived from an EMBL/GenBank/DDBJ whole genome shotgun (WGS) entry which is preliminary data.</text>
</comment>
<dbReference type="AlphaFoldDB" id="A0A420D8M3"/>
<dbReference type="PRINTS" id="PR00133">
    <property type="entry name" value="GLHYDRLASE3"/>
</dbReference>
<dbReference type="Proteomes" id="UP000285906">
    <property type="component" value="Unassembled WGS sequence"/>
</dbReference>
<evidence type="ECO:0000256" key="5">
    <source>
        <dbReference type="ARBA" id="ARBA00023295"/>
    </source>
</evidence>
<evidence type="ECO:0000256" key="2">
    <source>
        <dbReference type="ARBA" id="ARBA00005336"/>
    </source>
</evidence>
<keyword evidence="5" id="KW-0326">Glycosidase</keyword>
<dbReference type="Gene3D" id="3.20.20.300">
    <property type="entry name" value="Glycoside hydrolase, family 3, N-terminal domain"/>
    <property type="match status" value="1"/>
</dbReference>
<organism evidence="7 8">
    <name type="scientific">Epilithonimonas arachidiradicis</name>
    <dbReference type="NCBI Taxonomy" id="1617282"/>
    <lineage>
        <taxon>Bacteria</taxon>
        <taxon>Pseudomonadati</taxon>
        <taxon>Bacteroidota</taxon>
        <taxon>Flavobacteriia</taxon>
        <taxon>Flavobacteriales</taxon>
        <taxon>Weeksellaceae</taxon>
        <taxon>Chryseobacterium group</taxon>
        <taxon>Epilithonimonas</taxon>
    </lineage>
</organism>
<dbReference type="GO" id="GO:0009254">
    <property type="term" value="P:peptidoglycan turnover"/>
    <property type="evidence" value="ECO:0007669"/>
    <property type="project" value="TreeGrafter"/>
</dbReference>